<dbReference type="PANTHER" id="PTHR43374:SF1">
    <property type="entry name" value="FLAVIN PRENYLTRANSFERASE PAD1, MITOCHONDRIAL"/>
    <property type="match status" value="1"/>
</dbReference>
<dbReference type="Proteomes" id="UP000267268">
    <property type="component" value="Chromosome 1"/>
</dbReference>
<evidence type="ECO:0000256" key="7">
    <source>
        <dbReference type="HAMAP-Rule" id="MF_01984"/>
    </source>
</evidence>
<dbReference type="OrthoDB" id="9781577at2"/>
<dbReference type="Gene3D" id="3.40.50.1950">
    <property type="entry name" value="Flavin prenyltransferase-like"/>
    <property type="match status" value="1"/>
</dbReference>
<dbReference type="EC" id="2.5.1.129" evidence="7"/>
<feature type="binding site" evidence="7">
    <location>
        <position position="171"/>
    </location>
    <ligand>
        <name>dimethylallyl phosphate</name>
        <dbReference type="ChEBI" id="CHEBI:88052"/>
    </ligand>
</feature>
<dbReference type="RefSeq" id="WP_126616832.1">
    <property type="nucleotide sequence ID" value="NZ_CP034562.1"/>
</dbReference>
<dbReference type="NCBIfam" id="NF004685">
    <property type="entry name" value="PRK06029.1"/>
    <property type="match status" value="1"/>
</dbReference>
<comment type="function">
    <text evidence="7">Flavin prenyltransferase that catalyzes the synthesis of the prenylated FMN cofactor (prenyl-FMN) for 4-hydroxy-3-polyprenylbenzoic acid decarboxylase UbiD. The prenyltransferase is metal-independent and links a dimethylallyl moiety from dimethylallyl monophosphate (DMAP) to the flavin N5 and C6 atoms of FMN.</text>
</comment>
<evidence type="ECO:0000256" key="4">
    <source>
        <dbReference type="ARBA" id="ARBA00022679"/>
    </source>
</evidence>
<dbReference type="InterPro" id="IPR004507">
    <property type="entry name" value="UbiX-like"/>
</dbReference>
<feature type="binding site" evidence="7">
    <location>
        <position position="125"/>
    </location>
    <ligand>
        <name>FMN</name>
        <dbReference type="ChEBI" id="CHEBI:58210"/>
    </ligand>
</feature>
<dbReference type="InterPro" id="IPR003382">
    <property type="entry name" value="Flavoprotein"/>
</dbReference>
<feature type="binding site" evidence="7">
    <location>
        <position position="39"/>
    </location>
    <ligand>
        <name>FMN</name>
        <dbReference type="ChEBI" id="CHEBI:58210"/>
    </ligand>
</feature>
<feature type="domain" description="Flavoprotein" evidence="8">
    <location>
        <begin position="4"/>
        <end position="174"/>
    </location>
</feature>
<dbReference type="GO" id="GO:0106141">
    <property type="term" value="F:flavin prenyltransferase activity"/>
    <property type="evidence" value="ECO:0007669"/>
    <property type="project" value="UniProtKB-EC"/>
</dbReference>
<dbReference type="SUPFAM" id="SSF52507">
    <property type="entry name" value="Homo-oligomeric flavin-containing Cys decarboxylases, HFCD"/>
    <property type="match status" value="1"/>
</dbReference>
<dbReference type="FunFam" id="3.40.50.1950:FF:000001">
    <property type="entry name" value="Flavin prenyltransferase UbiX"/>
    <property type="match status" value="1"/>
</dbReference>
<keyword evidence="10" id="KW-1185">Reference proteome</keyword>
<keyword evidence="2 7" id="KW-0285">Flavoprotein</keyword>
<evidence type="ECO:0000259" key="8">
    <source>
        <dbReference type="Pfam" id="PF02441"/>
    </source>
</evidence>
<evidence type="ECO:0000256" key="2">
    <source>
        <dbReference type="ARBA" id="ARBA00022630"/>
    </source>
</evidence>
<evidence type="ECO:0000313" key="10">
    <source>
        <dbReference type="Proteomes" id="UP000267268"/>
    </source>
</evidence>
<name>A0A3Q9FRX6_9BACT</name>
<dbReference type="HAMAP" id="MF_01984">
    <property type="entry name" value="ubiX_pad"/>
    <property type="match status" value="1"/>
</dbReference>
<evidence type="ECO:0000256" key="1">
    <source>
        <dbReference type="ARBA" id="ARBA00022602"/>
    </source>
</evidence>
<keyword evidence="3 7" id="KW-0288">FMN</keyword>
<comment type="caution">
    <text evidence="7">Lacks conserved residue(s) required for the propagation of feature annotation.</text>
</comment>
<dbReference type="NCBIfam" id="TIGR00421">
    <property type="entry name" value="ubiX_pad"/>
    <property type="match status" value="1"/>
</dbReference>
<keyword evidence="1 7" id="KW-0637">Prenyltransferase</keyword>
<dbReference type="KEGG" id="fll:EI427_16605"/>
<evidence type="ECO:0000256" key="6">
    <source>
        <dbReference type="ARBA" id="ARBA00060793"/>
    </source>
</evidence>
<dbReference type="InterPro" id="IPR036551">
    <property type="entry name" value="Flavin_trans-like"/>
</dbReference>
<proteinExistence type="inferred from homology"/>
<comment type="catalytic activity">
    <reaction evidence="5 7">
        <text>dimethylallyl phosphate + FMNH2 = prenylated FMNH2 + phosphate</text>
        <dbReference type="Rhea" id="RHEA:37743"/>
        <dbReference type="ChEBI" id="CHEBI:43474"/>
        <dbReference type="ChEBI" id="CHEBI:57618"/>
        <dbReference type="ChEBI" id="CHEBI:87467"/>
        <dbReference type="ChEBI" id="CHEBI:88052"/>
        <dbReference type="EC" id="2.5.1.129"/>
    </reaction>
</comment>
<dbReference type="PANTHER" id="PTHR43374">
    <property type="entry name" value="FLAVIN PRENYLTRANSFERASE"/>
    <property type="match status" value="1"/>
</dbReference>
<dbReference type="Pfam" id="PF02441">
    <property type="entry name" value="Flavoprotein"/>
    <property type="match status" value="1"/>
</dbReference>
<protein>
    <recommendedName>
        <fullName evidence="7">Flavin prenyltransferase UbiX</fullName>
        <ecNumber evidence="7">2.5.1.129</ecNumber>
    </recommendedName>
</protein>
<gene>
    <name evidence="7" type="primary">ubiX</name>
    <name evidence="9" type="ORF">EI427_16605</name>
</gene>
<feature type="binding site" evidence="7">
    <location>
        <position position="155"/>
    </location>
    <ligand>
        <name>dimethylallyl phosphate</name>
        <dbReference type="ChEBI" id="CHEBI:88052"/>
    </ligand>
</feature>
<organism evidence="9 10">
    <name type="scientific">Flammeovirga pectinis</name>
    <dbReference type="NCBI Taxonomy" id="2494373"/>
    <lineage>
        <taxon>Bacteria</taxon>
        <taxon>Pseudomonadati</taxon>
        <taxon>Bacteroidota</taxon>
        <taxon>Cytophagia</taxon>
        <taxon>Cytophagales</taxon>
        <taxon>Flammeovirgaceae</taxon>
        <taxon>Flammeovirga</taxon>
    </lineage>
</organism>
<evidence type="ECO:0000313" key="9">
    <source>
        <dbReference type="EMBL" id="AZQ63786.1"/>
    </source>
</evidence>
<dbReference type="GO" id="GO:0016831">
    <property type="term" value="F:carboxy-lyase activity"/>
    <property type="evidence" value="ECO:0007669"/>
    <property type="project" value="TreeGrafter"/>
</dbReference>
<dbReference type="AlphaFoldDB" id="A0A3Q9FRX6"/>
<reference evidence="9 10" key="1">
    <citation type="submission" date="2018-12" db="EMBL/GenBank/DDBJ databases">
        <title>Flammeovirga pectinis sp. nov., isolated from the gut of the Korean scallop, Patinopecten yessoensis.</title>
        <authorList>
            <person name="Bae J.-W."/>
            <person name="Jeong Y.-S."/>
            <person name="Kang W."/>
        </authorList>
    </citation>
    <scope>NUCLEOTIDE SEQUENCE [LARGE SCALE GENOMIC DNA]</scope>
    <source>
        <strain evidence="9 10">L12M1</strain>
    </source>
</reference>
<comment type="similarity">
    <text evidence="6 7">Belongs to the UbiX/PAD1 family.</text>
</comment>
<sequence length="193" mass="21346">MDKKKLIIGITGASGVIYGIRLLEVLKLIDNIETHLILSPSARINIEIETDYNFKDVEALADVVHKYKDQAAPISSGSFKTDGMIVAPCSMKTLSAIVHSYADSLIIRAADVILKDRRKLVLMPREVPLHVGHCKLLYEAAQLGAIISPPMPAFYSEPKTIDDLINHTIGRTLDLFDIDAGILKRWEGPNNRS</sequence>
<evidence type="ECO:0000256" key="3">
    <source>
        <dbReference type="ARBA" id="ARBA00022643"/>
    </source>
</evidence>
<keyword evidence="4 7" id="KW-0808">Transferase</keyword>
<dbReference type="EMBL" id="CP034562">
    <property type="protein sequence ID" value="AZQ63786.1"/>
    <property type="molecule type" value="Genomic_DNA"/>
</dbReference>
<evidence type="ECO:0000256" key="5">
    <source>
        <dbReference type="ARBA" id="ARBA00050612"/>
    </source>
</evidence>
<feature type="binding site" evidence="7">
    <location>
        <begin position="12"/>
        <end position="14"/>
    </location>
    <ligand>
        <name>FMN</name>
        <dbReference type="ChEBI" id="CHEBI:58210"/>
    </ligand>
</feature>
<feature type="binding site" evidence="7">
    <location>
        <begin position="90"/>
        <end position="93"/>
    </location>
    <ligand>
        <name>FMN</name>
        <dbReference type="ChEBI" id="CHEBI:58210"/>
    </ligand>
</feature>
<accession>A0A3Q9FRX6</accession>